<dbReference type="Gene3D" id="2.60.40.10">
    <property type="entry name" value="Immunoglobulins"/>
    <property type="match status" value="1"/>
</dbReference>
<evidence type="ECO:0000313" key="9">
    <source>
        <dbReference type="RefSeq" id="XP_026120772.1"/>
    </source>
</evidence>
<evidence type="ECO:0000259" key="7">
    <source>
        <dbReference type="PROSITE" id="PS50835"/>
    </source>
</evidence>
<dbReference type="InterPro" id="IPR015631">
    <property type="entry name" value="CD2/SLAM_rcpt"/>
</dbReference>
<keyword evidence="2 6" id="KW-0732">Signal</keyword>
<evidence type="ECO:0000256" key="5">
    <source>
        <dbReference type="SAM" id="Phobius"/>
    </source>
</evidence>
<evidence type="ECO:0000256" key="1">
    <source>
        <dbReference type="ARBA" id="ARBA00004370"/>
    </source>
</evidence>
<dbReference type="AlphaFoldDB" id="A0A6P6PJ37"/>
<feature type="transmembrane region" description="Helical" evidence="5">
    <location>
        <begin position="211"/>
        <end position="237"/>
    </location>
</feature>
<feature type="signal peptide" evidence="6">
    <location>
        <begin position="1"/>
        <end position="21"/>
    </location>
</feature>
<evidence type="ECO:0000256" key="2">
    <source>
        <dbReference type="ARBA" id="ARBA00022729"/>
    </source>
</evidence>
<evidence type="ECO:0000256" key="3">
    <source>
        <dbReference type="ARBA" id="ARBA00023136"/>
    </source>
</evidence>
<dbReference type="SUPFAM" id="SSF48726">
    <property type="entry name" value="Immunoglobulin"/>
    <property type="match status" value="1"/>
</dbReference>
<dbReference type="InterPro" id="IPR007110">
    <property type="entry name" value="Ig-like_dom"/>
</dbReference>
<dbReference type="GeneID" id="113100119"/>
<feature type="domain" description="Ig-like" evidence="7">
    <location>
        <begin position="134"/>
        <end position="198"/>
    </location>
</feature>
<dbReference type="RefSeq" id="XP_026120772.1">
    <property type="nucleotide sequence ID" value="XM_026264987.1"/>
</dbReference>
<keyword evidence="3 5" id="KW-0472">Membrane</keyword>
<dbReference type="InterPro" id="IPR036179">
    <property type="entry name" value="Ig-like_dom_sf"/>
</dbReference>
<organism evidence="8 9">
    <name type="scientific">Carassius auratus</name>
    <name type="common">Goldfish</name>
    <dbReference type="NCBI Taxonomy" id="7957"/>
    <lineage>
        <taxon>Eukaryota</taxon>
        <taxon>Metazoa</taxon>
        <taxon>Chordata</taxon>
        <taxon>Craniata</taxon>
        <taxon>Vertebrata</taxon>
        <taxon>Euteleostomi</taxon>
        <taxon>Actinopterygii</taxon>
        <taxon>Neopterygii</taxon>
        <taxon>Teleostei</taxon>
        <taxon>Ostariophysi</taxon>
        <taxon>Cypriniformes</taxon>
        <taxon>Cyprinidae</taxon>
        <taxon>Cyprininae</taxon>
        <taxon>Carassius</taxon>
    </lineage>
</organism>
<reference evidence="9" key="1">
    <citation type="submission" date="2025-08" db="UniProtKB">
        <authorList>
            <consortium name="RefSeq"/>
        </authorList>
    </citation>
    <scope>IDENTIFICATION</scope>
    <source>
        <strain evidence="9">Wakin</strain>
        <tissue evidence="9">Muscle</tissue>
    </source>
</reference>
<dbReference type="Pfam" id="PF13895">
    <property type="entry name" value="Ig_2"/>
    <property type="match status" value="1"/>
</dbReference>
<sequence>MSCQHSLLFLFLSGFITAITAAETCKTELLEGTSCTLQLPTKYTETSNEIKWIHLSSDAVVHRKGGTMRKPIPGLTMEEDGSLTFESVSLKNSGRYTYTVFNAEGTQIDAGEKEIKVYAKALKPTVKIYCENGITTLTCDFGDRTDLTVSWYKENSELSDKKDPKLLLTPAQAKENKTYSCSVSNPVSKEKSDSITVSCDPVPRTLFGFDFWVMVSILAGSGALLLLLLCVLIICACRSCSQSKKHQKDEKEFRLKNLQAPASGVHTSII</sequence>
<name>A0A6P6PJ37_CARAU</name>
<dbReference type="GO" id="GO:0016020">
    <property type="term" value="C:membrane"/>
    <property type="evidence" value="ECO:0007669"/>
    <property type="project" value="UniProtKB-SubCell"/>
</dbReference>
<keyword evidence="8" id="KW-1185">Reference proteome</keyword>
<accession>A0A6P6PJ37</accession>
<dbReference type="PANTHER" id="PTHR12080:SF55">
    <property type="entry name" value="LYMPHOCYTE FUNCTION-ASSOCIATED ANTIGEN 3"/>
    <property type="match status" value="1"/>
</dbReference>
<feature type="chain" id="PRO_5027538043" evidence="6">
    <location>
        <begin position="22"/>
        <end position="270"/>
    </location>
</feature>
<dbReference type="KEGG" id="caua:113100119"/>
<evidence type="ECO:0000313" key="8">
    <source>
        <dbReference type="Proteomes" id="UP000515129"/>
    </source>
</evidence>
<dbReference type="InterPro" id="IPR013783">
    <property type="entry name" value="Ig-like_fold"/>
</dbReference>
<dbReference type="PANTHER" id="PTHR12080">
    <property type="entry name" value="SIGNALING LYMPHOCYTIC ACTIVATION MOLECULE"/>
    <property type="match status" value="1"/>
</dbReference>
<gene>
    <name evidence="9" type="primary">LOC113100119</name>
</gene>
<dbReference type="Gene3D" id="3.90.930.1">
    <property type="match status" value="1"/>
</dbReference>
<protein>
    <submittedName>
        <fullName evidence="9">Uncharacterized protein LOC113100119</fullName>
    </submittedName>
</protein>
<keyword evidence="5" id="KW-0812">Transmembrane</keyword>
<keyword evidence="5" id="KW-1133">Transmembrane helix</keyword>
<dbReference type="CDD" id="cd00096">
    <property type="entry name" value="Ig"/>
    <property type="match status" value="1"/>
</dbReference>
<dbReference type="OrthoDB" id="8963224at2759"/>
<evidence type="ECO:0000256" key="4">
    <source>
        <dbReference type="ARBA" id="ARBA00023180"/>
    </source>
</evidence>
<evidence type="ECO:0000256" key="6">
    <source>
        <dbReference type="SAM" id="SignalP"/>
    </source>
</evidence>
<dbReference type="Proteomes" id="UP000515129">
    <property type="component" value="Unplaced"/>
</dbReference>
<proteinExistence type="predicted"/>
<comment type="subcellular location">
    <subcellularLocation>
        <location evidence="1">Membrane</location>
    </subcellularLocation>
</comment>
<dbReference type="PROSITE" id="PS50835">
    <property type="entry name" value="IG_LIKE"/>
    <property type="match status" value="1"/>
</dbReference>
<keyword evidence="4" id="KW-0325">Glycoprotein</keyword>